<dbReference type="SUPFAM" id="SSF103473">
    <property type="entry name" value="MFS general substrate transporter"/>
    <property type="match status" value="1"/>
</dbReference>
<keyword evidence="5 7" id="KW-1133">Transmembrane helix</keyword>
<feature type="transmembrane region" description="Helical" evidence="7">
    <location>
        <begin position="69"/>
        <end position="86"/>
    </location>
</feature>
<evidence type="ECO:0000256" key="6">
    <source>
        <dbReference type="ARBA" id="ARBA00023136"/>
    </source>
</evidence>
<evidence type="ECO:0000259" key="8">
    <source>
        <dbReference type="PROSITE" id="PS50850"/>
    </source>
</evidence>
<dbReference type="Pfam" id="PF07690">
    <property type="entry name" value="MFS_1"/>
    <property type="match status" value="1"/>
</dbReference>
<feature type="transmembrane region" description="Helical" evidence="7">
    <location>
        <begin position="202"/>
        <end position="221"/>
    </location>
</feature>
<dbReference type="Gene3D" id="1.20.1250.20">
    <property type="entry name" value="MFS general substrate transporter like domains"/>
    <property type="match status" value="2"/>
</dbReference>
<feature type="transmembrane region" description="Helical" evidence="7">
    <location>
        <begin position="354"/>
        <end position="370"/>
    </location>
</feature>
<dbReference type="InterPro" id="IPR011701">
    <property type="entry name" value="MFS"/>
</dbReference>
<evidence type="ECO:0000256" key="3">
    <source>
        <dbReference type="ARBA" id="ARBA00022448"/>
    </source>
</evidence>
<feature type="transmembrane region" description="Helical" evidence="7">
    <location>
        <begin position="289"/>
        <end position="312"/>
    </location>
</feature>
<reference evidence="9 10" key="1">
    <citation type="submission" date="2021-03" db="EMBL/GenBank/DDBJ databases">
        <title>Genomic Encyclopedia of Type Strains, Phase IV (KMG-IV): sequencing the most valuable type-strain genomes for metagenomic binning, comparative biology and taxonomic classification.</title>
        <authorList>
            <person name="Goeker M."/>
        </authorList>
    </citation>
    <scope>NUCLEOTIDE SEQUENCE [LARGE SCALE GENOMIC DNA]</scope>
    <source>
        <strain evidence="9 10">DSM 24738</strain>
    </source>
</reference>
<dbReference type="EMBL" id="JAGGKT010000005">
    <property type="protein sequence ID" value="MBP1932182.1"/>
    <property type="molecule type" value="Genomic_DNA"/>
</dbReference>
<evidence type="ECO:0000256" key="1">
    <source>
        <dbReference type="ARBA" id="ARBA00004651"/>
    </source>
</evidence>
<evidence type="ECO:0000256" key="5">
    <source>
        <dbReference type="ARBA" id="ARBA00022989"/>
    </source>
</evidence>
<dbReference type="Proteomes" id="UP001519343">
    <property type="component" value="Unassembled WGS sequence"/>
</dbReference>
<evidence type="ECO:0000256" key="2">
    <source>
        <dbReference type="ARBA" id="ARBA00008335"/>
    </source>
</evidence>
<feature type="transmembrane region" description="Helical" evidence="7">
    <location>
        <begin position="126"/>
        <end position="149"/>
    </location>
</feature>
<dbReference type="InterPro" id="IPR020846">
    <property type="entry name" value="MFS_dom"/>
</dbReference>
<feature type="domain" description="Major facilitator superfamily (MFS) profile" evidence="8">
    <location>
        <begin position="3"/>
        <end position="374"/>
    </location>
</feature>
<dbReference type="InterPro" id="IPR036259">
    <property type="entry name" value="MFS_trans_sf"/>
</dbReference>
<comment type="caution">
    <text evidence="9">The sequence shown here is derived from an EMBL/GenBank/DDBJ whole genome shotgun (WGS) entry which is preliminary data.</text>
</comment>
<dbReference type="PANTHER" id="PTHR23514">
    <property type="entry name" value="BYPASS OF STOP CODON PROTEIN 6"/>
    <property type="match status" value="1"/>
</dbReference>
<feature type="transmembrane region" description="Helical" evidence="7">
    <location>
        <begin position="155"/>
        <end position="177"/>
    </location>
</feature>
<dbReference type="PROSITE" id="PS50850">
    <property type="entry name" value="MFS"/>
    <property type="match status" value="1"/>
</dbReference>
<dbReference type="InterPro" id="IPR051788">
    <property type="entry name" value="MFS_Transporter"/>
</dbReference>
<protein>
    <submittedName>
        <fullName evidence="9">Fucose permease</fullName>
    </submittedName>
</protein>
<keyword evidence="3" id="KW-0813">Transport</keyword>
<comment type="similarity">
    <text evidence="2">Belongs to the major facilitator superfamily.</text>
</comment>
<evidence type="ECO:0000313" key="10">
    <source>
        <dbReference type="Proteomes" id="UP001519343"/>
    </source>
</evidence>
<feature type="transmembrane region" description="Helical" evidence="7">
    <location>
        <begin position="265"/>
        <end position="283"/>
    </location>
</feature>
<keyword evidence="6 7" id="KW-0472">Membrane</keyword>
<feature type="transmembrane region" description="Helical" evidence="7">
    <location>
        <begin position="233"/>
        <end position="253"/>
    </location>
</feature>
<keyword evidence="10" id="KW-1185">Reference proteome</keyword>
<accession>A0ABS4GQ57</accession>
<evidence type="ECO:0000256" key="4">
    <source>
        <dbReference type="ARBA" id="ARBA00022692"/>
    </source>
</evidence>
<organism evidence="9 10">
    <name type="scientific">Ammoniphilus resinae</name>
    <dbReference type="NCBI Taxonomy" id="861532"/>
    <lineage>
        <taxon>Bacteria</taxon>
        <taxon>Bacillati</taxon>
        <taxon>Bacillota</taxon>
        <taxon>Bacilli</taxon>
        <taxon>Bacillales</taxon>
        <taxon>Paenibacillaceae</taxon>
        <taxon>Aneurinibacillus group</taxon>
        <taxon>Ammoniphilus</taxon>
    </lineage>
</organism>
<feature type="transmembrane region" description="Helical" evidence="7">
    <location>
        <begin position="92"/>
        <end position="114"/>
    </location>
</feature>
<feature type="transmembrane region" description="Helical" evidence="7">
    <location>
        <begin position="38"/>
        <end position="57"/>
    </location>
</feature>
<dbReference type="PANTHER" id="PTHR23514:SF3">
    <property type="entry name" value="BYPASS OF STOP CODON PROTEIN 6"/>
    <property type="match status" value="1"/>
</dbReference>
<keyword evidence="4 7" id="KW-0812">Transmembrane</keyword>
<proteinExistence type="inferred from homology"/>
<feature type="transmembrane region" description="Helical" evidence="7">
    <location>
        <begin position="324"/>
        <end position="348"/>
    </location>
</feature>
<comment type="subcellular location">
    <subcellularLocation>
        <location evidence="1">Cell membrane</location>
        <topology evidence="1">Multi-pass membrane protein</topology>
    </subcellularLocation>
</comment>
<sequence>MMLLVIIYLAFIGLGLPDAMLGAAWPVMHKEYVAPIEMAGVLSMIIVGGTIVSSFYSGVVLQKWGVGRVTWVSVMMTAVALLGFSLSPSVLWLALLAVPLGLGAGSVDAGLNHYVATHYKAHHMSWLHCFWGIGAILGPLLMSHFIAGGESWRKGYLTVSVIQFAIVLLLLFSLSLWKKGDMAAASTVPVRGKVTQIKGVKLSLFAFFFYIGVEATISLWGSSFLVNAKELPVATAVLWVSLFYVGVTFGRLITGFVTFCFENRTLIRVGQGLILVGAVLLIVPLPPLFLLIGLVLVGFGCAPIYPCMLHITPERFGTEHSQRIIGYQMAVANIGGAFLPPLFGWFAAKTTFSVFPYVIVAYTIAMLILSEKLRPQCGES</sequence>
<evidence type="ECO:0000313" key="9">
    <source>
        <dbReference type="EMBL" id="MBP1932182.1"/>
    </source>
</evidence>
<gene>
    <name evidence="9" type="ORF">J2Z37_002183</name>
</gene>
<evidence type="ECO:0000256" key="7">
    <source>
        <dbReference type="SAM" id="Phobius"/>
    </source>
</evidence>
<name>A0ABS4GQ57_9BACL</name>